<proteinExistence type="predicted"/>
<comment type="caution">
    <text evidence="2">The sequence shown here is derived from an EMBL/GenBank/DDBJ whole genome shotgun (WGS) entry which is preliminary data.</text>
</comment>
<gene>
    <name evidence="2" type="ORF">PQJ73_17995</name>
</gene>
<accession>A0ABT5JD20</accession>
<name>A0ABT5JD20_RHOTP</name>
<feature type="compositionally biased region" description="Basic residues" evidence="1">
    <location>
        <begin position="68"/>
        <end position="91"/>
    </location>
</feature>
<dbReference type="RefSeq" id="WP_272778424.1">
    <property type="nucleotide sequence ID" value="NZ_JAQQLI010000029.1"/>
</dbReference>
<sequence>MPGKRVQFEDETWQAIALLSRDSMKDFQELADAAFADLLKKHRRPVGLKDELRQSLRQAAANDAPSRHAARPATRRPAKRTPLRPGAARRN</sequence>
<reference evidence="2" key="2">
    <citation type="submission" date="2023-02" db="EMBL/GenBank/DDBJ databases">
        <authorList>
            <person name="Rayyan A."/>
            <person name="Meyer T."/>
            <person name="Kyndt J.A."/>
        </authorList>
    </citation>
    <scope>NUCLEOTIDE SEQUENCE</scope>
    <source>
        <strain evidence="2">DSM 9987</strain>
    </source>
</reference>
<organism evidence="2 3">
    <name type="scientific">Rhodoplanes tepidamans</name>
    <name type="common">Rhodoplanes cryptolactis</name>
    <dbReference type="NCBI Taxonomy" id="200616"/>
    <lineage>
        <taxon>Bacteria</taxon>
        <taxon>Pseudomonadati</taxon>
        <taxon>Pseudomonadota</taxon>
        <taxon>Alphaproteobacteria</taxon>
        <taxon>Hyphomicrobiales</taxon>
        <taxon>Nitrobacteraceae</taxon>
        <taxon>Rhodoplanes</taxon>
    </lineage>
</organism>
<reference evidence="2" key="1">
    <citation type="journal article" date="2023" name="Microbiol Resour">
        <title>Genome Sequences of Rhodoplanes serenus and Two Thermotolerant Strains, Rhodoplanes tepidamans and 'Rhodoplanes cryptolactis,' Further Refine the Genus.</title>
        <authorList>
            <person name="Rayyan A.A."/>
            <person name="Kyndt J.A."/>
        </authorList>
    </citation>
    <scope>NUCLEOTIDE SEQUENCE</scope>
    <source>
        <strain evidence="2">DSM 9987</strain>
    </source>
</reference>
<evidence type="ECO:0008006" key="4">
    <source>
        <dbReference type="Google" id="ProtNLM"/>
    </source>
</evidence>
<dbReference type="Proteomes" id="UP001165652">
    <property type="component" value="Unassembled WGS sequence"/>
</dbReference>
<feature type="region of interest" description="Disordered" evidence="1">
    <location>
        <begin position="55"/>
        <end position="91"/>
    </location>
</feature>
<evidence type="ECO:0000256" key="1">
    <source>
        <dbReference type="SAM" id="MobiDB-lite"/>
    </source>
</evidence>
<evidence type="ECO:0000313" key="3">
    <source>
        <dbReference type="Proteomes" id="UP001165652"/>
    </source>
</evidence>
<protein>
    <recommendedName>
        <fullName evidence="4">CopG family transcriptional regulator</fullName>
    </recommendedName>
</protein>
<dbReference type="EMBL" id="JAQQLI010000029">
    <property type="protein sequence ID" value="MDC7787585.1"/>
    <property type="molecule type" value="Genomic_DNA"/>
</dbReference>
<keyword evidence="3" id="KW-1185">Reference proteome</keyword>
<evidence type="ECO:0000313" key="2">
    <source>
        <dbReference type="EMBL" id="MDC7787585.1"/>
    </source>
</evidence>